<accession>A0A2H5Y739</accession>
<keyword evidence="1" id="KW-0472">Membrane</keyword>
<name>A0A2H5Y739_9CHLR</name>
<evidence type="ECO:0008006" key="4">
    <source>
        <dbReference type="Google" id="ProtNLM"/>
    </source>
</evidence>
<proteinExistence type="predicted"/>
<keyword evidence="1" id="KW-0812">Transmembrane</keyword>
<evidence type="ECO:0000313" key="2">
    <source>
        <dbReference type="EMBL" id="GBD09256.1"/>
    </source>
</evidence>
<dbReference type="InterPro" id="IPR017850">
    <property type="entry name" value="Alkaline_phosphatase_core_sf"/>
</dbReference>
<feature type="transmembrane region" description="Helical" evidence="1">
    <location>
        <begin position="217"/>
        <end position="238"/>
    </location>
</feature>
<dbReference type="AlphaFoldDB" id="A0A2H5Y739"/>
<reference evidence="3" key="1">
    <citation type="submission" date="2017-09" db="EMBL/GenBank/DDBJ databases">
        <title>Metaegenomics of thermophilic ammonia-oxidizing enrichment culture.</title>
        <authorList>
            <person name="Kato S."/>
            <person name="Suzuki K."/>
        </authorList>
    </citation>
    <scope>NUCLEOTIDE SEQUENCE [LARGE SCALE GENOMIC DNA]</scope>
</reference>
<protein>
    <recommendedName>
        <fullName evidence="4">Type I phosphodiesterase/nucleotide pyrophosphatase</fullName>
    </recommendedName>
</protein>
<dbReference type="Proteomes" id="UP000236642">
    <property type="component" value="Unassembled WGS sequence"/>
</dbReference>
<feature type="transmembrane region" description="Helical" evidence="1">
    <location>
        <begin position="69"/>
        <end position="90"/>
    </location>
</feature>
<evidence type="ECO:0000256" key="1">
    <source>
        <dbReference type="SAM" id="Phobius"/>
    </source>
</evidence>
<dbReference type="SUPFAM" id="SSF53649">
    <property type="entry name" value="Alkaline phosphatase-like"/>
    <property type="match status" value="1"/>
</dbReference>
<keyword evidence="1" id="KW-1133">Transmembrane helix</keyword>
<dbReference type="InterPro" id="IPR002591">
    <property type="entry name" value="Phosphodiest/P_Trfase"/>
</dbReference>
<gene>
    <name evidence="2" type="ORF">HRbin22_01506</name>
</gene>
<evidence type="ECO:0000313" key="3">
    <source>
        <dbReference type="Proteomes" id="UP000236642"/>
    </source>
</evidence>
<dbReference type="Gene3D" id="3.40.720.10">
    <property type="entry name" value="Alkaline Phosphatase, subunit A"/>
    <property type="match status" value="1"/>
</dbReference>
<comment type="caution">
    <text evidence="2">The sequence shown here is derived from an EMBL/GenBank/DDBJ whole genome shotgun (WGS) entry which is preliminary data.</text>
</comment>
<organism evidence="2 3">
    <name type="scientific">Candidatus Thermoflexus japonica</name>
    <dbReference type="NCBI Taxonomy" id="2035417"/>
    <lineage>
        <taxon>Bacteria</taxon>
        <taxon>Bacillati</taxon>
        <taxon>Chloroflexota</taxon>
        <taxon>Thermoflexia</taxon>
        <taxon>Thermoflexales</taxon>
        <taxon>Thermoflexaceae</taxon>
        <taxon>Thermoflexus</taxon>
    </lineage>
</organism>
<sequence>MKRILRWVYRAKYRLLGRRMGQPEAPPTSERGLVLIQIDGLSFLHLQRALQEGRMPYLARQIRRGRFQVAPWFAGFPTTTPVVTAALLYGQLDAIPGFRWYERMRKEQVVMKRPAHVRRVAARLRSGGRPGLLQGGACYASMFDGGAERTVFTLSTMGLPGLLSGVQGLGLFLMVLLNPGRIWRILRMVARDILDELWYGLRSWEAWRRFLRDPTGLFRTAFLALGSALLHELLTFSLSMDIHRGISPLYAIYVLYDEAAHRYGPDHPVAFRALRRLDAYLREIDRMAGFARRPYDLYIFSDHGMTPSEPFARRFGQSLGDFVREHMAQPVTLDETVEPDDRRWRSWRYLMAEMRGLERTLSPRGAQVVRAARAYVQRQTSRSREGGSGLSRPRADVVVRASGPLAHLYITAAPHPMSLSEIAVQWPHLLDALIEHPGIGLVIGREGEEVVLMGRQGARVVRADGRSSIYGQDPLTDPERMAREGRWLDRERTAQELARLARLPDSGDLILLGAWDGQTVITFEDQRGTHGGLGGAQEIAFLAFPSDRPLRPQRWRDARDFHAYLSETYQRTPALHAQPD</sequence>
<feature type="transmembrane region" description="Helical" evidence="1">
    <location>
        <begin position="157"/>
        <end position="177"/>
    </location>
</feature>
<dbReference type="EMBL" id="BEHY01000033">
    <property type="protein sequence ID" value="GBD09256.1"/>
    <property type="molecule type" value="Genomic_DNA"/>
</dbReference>
<dbReference type="Pfam" id="PF01663">
    <property type="entry name" value="Phosphodiest"/>
    <property type="match status" value="1"/>
</dbReference>